<dbReference type="EMBL" id="BGZK01001694">
    <property type="protein sequence ID" value="GBP84713.1"/>
    <property type="molecule type" value="Genomic_DNA"/>
</dbReference>
<dbReference type="CDD" id="cd23023">
    <property type="entry name" value="zf-HIT_BCD1"/>
    <property type="match status" value="1"/>
</dbReference>
<evidence type="ECO:0000256" key="13">
    <source>
        <dbReference type="PROSITE-ProRule" id="PRU00453"/>
    </source>
</evidence>
<keyword evidence="18" id="KW-1185">Reference proteome</keyword>
<dbReference type="GO" id="GO:0005634">
    <property type="term" value="C:nucleus"/>
    <property type="evidence" value="ECO:0007669"/>
    <property type="project" value="TreeGrafter"/>
</dbReference>
<dbReference type="InterPro" id="IPR057721">
    <property type="entry name" value="BCD1_alpha/beta"/>
</dbReference>
<name>A0A4C1ZC31_EUMVA</name>
<feature type="compositionally biased region" description="Basic and acidic residues" evidence="14">
    <location>
        <begin position="430"/>
        <end position="439"/>
    </location>
</feature>
<feature type="compositionally biased region" description="Basic residues" evidence="14">
    <location>
        <begin position="23"/>
        <end position="44"/>
    </location>
</feature>
<evidence type="ECO:0000313" key="17">
    <source>
        <dbReference type="EMBL" id="GBP84713.1"/>
    </source>
</evidence>
<keyword evidence="6" id="KW-0862">Zinc</keyword>
<comment type="function">
    <text evidence="8">Required for box C/D snoRNAs accumulation involved in snoRNA processing, snoRNA transport to the nucleolus and ribosome biogenesis.</text>
</comment>
<keyword evidence="15" id="KW-0812">Transmembrane</keyword>
<dbReference type="STRING" id="151549.A0A4C1ZC31"/>
<keyword evidence="15" id="KW-1133">Transmembrane helix</keyword>
<feature type="region of interest" description="Disordered" evidence="14">
    <location>
        <begin position="1"/>
        <end position="50"/>
    </location>
</feature>
<reference evidence="17 18" key="1">
    <citation type="journal article" date="2019" name="Commun. Biol.">
        <title>The bagworm genome reveals a unique fibroin gene that provides high tensile strength.</title>
        <authorList>
            <person name="Kono N."/>
            <person name="Nakamura H."/>
            <person name="Ohtoshi R."/>
            <person name="Tomita M."/>
            <person name="Numata K."/>
            <person name="Arakawa K."/>
        </authorList>
    </citation>
    <scope>NUCLEOTIDE SEQUENCE [LARGE SCALE GENOMIC DNA]</scope>
</reference>
<evidence type="ECO:0000256" key="14">
    <source>
        <dbReference type="SAM" id="MobiDB-lite"/>
    </source>
</evidence>
<evidence type="ECO:0000256" key="3">
    <source>
        <dbReference type="ARBA" id="ARBA00022553"/>
    </source>
</evidence>
<organism evidence="17 18">
    <name type="scientific">Eumeta variegata</name>
    <name type="common">Bagworm moth</name>
    <name type="synonym">Eumeta japonica</name>
    <dbReference type="NCBI Taxonomy" id="151549"/>
    <lineage>
        <taxon>Eukaryota</taxon>
        <taxon>Metazoa</taxon>
        <taxon>Ecdysozoa</taxon>
        <taxon>Arthropoda</taxon>
        <taxon>Hexapoda</taxon>
        <taxon>Insecta</taxon>
        <taxon>Pterygota</taxon>
        <taxon>Neoptera</taxon>
        <taxon>Endopterygota</taxon>
        <taxon>Lepidoptera</taxon>
        <taxon>Glossata</taxon>
        <taxon>Ditrysia</taxon>
        <taxon>Tineoidea</taxon>
        <taxon>Psychidae</taxon>
        <taxon>Oiketicinae</taxon>
        <taxon>Eumeta</taxon>
    </lineage>
</organism>
<keyword evidence="3" id="KW-0597">Phosphoprotein</keyword>
<sequence>MSGQAPRRLQRGRRAASDTSASGKRRGRPYQRALHVRSGRGRLGARREAPRTARVFGSTHAHRTACVGPRGRRARPRRLVPEVYAVIALALAGDVMILVSWRPVPLRHAEACAAGRCRESTHALAPLAPESPISGRAVMTAAFKAYHCDEEILPSTLLTFIQCVGYNSEEGMRLGECEVCGKRDAIYTCPKCEVKTCCLSCVRIHKKELDCDGVRDRTKFIRIKDFTDTDMLSDYRLLEECARFVYGVKRDEKKKFTRVDKDLPIWELLLFLAKPFEKFIHMFIFIVLVYNYKTRIISWRIEWVFPNAEPEAVKFVDEKCPEDTRLSTLLDKYINNNTEPFEGSKSLTFYRSLGFSGLKVLLKAEKIHGSAKKFFELDPTESLANNLCGKCIVEFPVIFVVLKDHAYNFDIIGSDDEFENEDGVTKIKENLSDEPKDHSGSNSASNYPLESGEQNNHSKLYNRKRSRVLLTEKIAKEKKMELQKEIKAEKKKKPKNLLFTTGYSSEESLSDGSEDV</sequence>
<evidence type="ECO:0000256" key="10">
    <source>
        <dbReference type="ARBA" id="ARBA00061949"/>
    </source>
</evidence>
<keyword evidence="15" id="KW-0472">Membrane</keyword>
<keyword evidence="1" id="KW-1017">Isopeptide bond</keyword>
<evidence type="ECO:0000256" key="9">
    <source>
        <dbReference type="ARBA" id="ARBA00049654"/>
    </source>
</evidence>
<dbReference type="PROSITE" id="PS51083">
    <property type="entry name" value="ZF_HIT"/>
    <property type="match status" value="1"/>
</dbReference>
<dbReference type="GO" id="GO:0008270">
    <property type="term" value="F:zinc ion binding"/>
    <property type="evidence" value="ECO:0007669"/>
    <property type="project" value="UniProtKB-UniRule"/>
</dbReference>
<protein>
    <recommendedName>
        <fullName evidence="11">Box C/D snoRNA protein 1</fullName>
    </recommendedName>
    <alternativeName>
        <fullName evidence="12">Zinc finger HIT domain-containing protein 6</fullName>
    </alternativeName>
</protein>
<dbReference type="FunFam" id="3.30.60.190:FF:000001">
    <property type="entry name" value="box C/D snoRNA protein 1"/>
    <property type="match status" value="1"/>
</dbReference>
<dbReference type="Pfam" id="PF04438">
    <property type="entry name" value="zf-HIT"/>
    <property type="match status" value="1"/>
</dbReference>
<evidence type="ECO:0000259" key="16">
    <source>
        <dbReference type="PROSITE" id="PS51083"/>
    </source>
</evidence>
<dbReference type="PANTHER" id="PTHR13483">
    <property type="entry name" value="BOX C_D SNORNA PROTEIN 1-RELATED"/>
    <property type="match status" value="1"/>
</dbReference>
<evidence type="ECO:0000256" key="15">
    <source>
        <dbReference type="SAM" id="Phobius"/>
    </source>
</evidence>
<evidence type="ECO:0000256" key="12">
    <source>
        <dbReference type="ARBA" id="ARBA00077531"/>
    </source>
</evidence>
<feature type="compositionally biased region" description="Polar residues" evidence="14">
    <location>
        <begin position="440"/>
        <end position="459"/>
    </location>
</feature>
<keyword evidence="2" id="KW-0690">Ribosome biogenesis</keyword>
<comment type="similarity">
    <text evidence="9">Belongs to the BCD1 family.</text>
</comment>
<dbReference type="GO" id="GO:0000492">
    <property type="term" value="P:box C/D snoRNP assembly"/>
    <property type="evidence" value="ECO:0007669"/>
    <property type="project" value="TreeGrafter"/>
</dbReference>
<dbReference type="AlphaFoldDB" id="A0A4C1ZC31"/>
<evidence type="ECO:0000256" key="5">
    <source>
        <dbReference type="ARBA" id="ARBA00022771"/>
    </source>
</evidence>
<keyword evidence="4" id="KW-0479">Metal-binding</keyword>
<dbReference type="InterPro" id="IPR007529">
    <property type="entry name" value="Znf_HIT"/>
</dbReference>
<dbReference type="Pfam" id="PF25790">
    <property type="entry name" value="BCD1"/>
    <property type="match status" value="1"/>
</dbReference>
<evidence type="ECO:0000256" key="1">
    <source>
        <dbReference type="ARBA" id="ARBA00022499"/>
    </source>
</evidence>
<comment type="subunit">
    <text evidence="10">Interacts with FBL, SNU13, NOP58, NUFIP1, RUVBL1, RUVBL2 and TAF9. Interacts (via HIT-type zinc finger) with the RUVBL1/RUVBL2 complex in the presence of ADP.</text>
</comment>
<dbReference type="GO" id="GO:0070761">
    <property type="term" value="C:pre-snoRNP complex"/>
    <property type="evidence" value="ECO:0007669"/>
    <property type="project" value="TreeGrafter"/>
</dbReference>
<dbReference type="SUPFAM" id="SSF144232">
    <property type="entry name" value="HIT/MYND zinc finger-like"/>
    <property type="match status" value="1"/>
</dbReference>
<proteinExistence type="inferred from homology"/>
<evidence type="ECO:0000256" key="7">
    <source>
        <dbReference type="ARBA" id="ARBA00022843"/>
    </source>
</evidence>
<evidence type="ECO:0000256" key="11">
    <source>
        <dbReference type="ARBA" id="ARBA00068630"/>
    </source>
</evidence>
<keyword evidence="5 13" id="KW-0863">Zinc-finger</keyword>
<evidence type="ECO:0000313" key="18">
    <source>
        <dbReference type="Proteomes" id="UP000299102"/>
    </source>
</evidence>
<evidence type="ECO:0000256" key="2">
    <source>
        <dbReference type="ARBA" id="ARBA00022517"/>
    </source>
</evidence>
<feature type="region of interest" description="Disordered" evidence="14">
    <location>
        <begin position="430"/>
        <end position="462"/>
    </location>
</feature>
<dbReference type="Proteomes" id="UP000299102">
    <property type="component" value="Unassembled WGS sequence"/>
</dbReference>
<evidence type="ECO:0000256" key="4">
    <source>
        <dbReference type="ARBA" id="ARBA00022723"/>
    </source>
</evidence>
<dbReference type="Gene3D" id="3.30.60.190">
    <property type="match status" value="1"/>
</dbReference>
<dbReference type="PANTHER" id="PTHR13483:SF3">
    <property type="entry name" value="BOX C_D SNORNA PROTEIN 1"/>
    <property type="match status" value="1"/>
</dbReference>
<evidence type="ECO:0000256" key="6">
    <source>
        <dbReference type="ARBA" id="ARBA00022833"/>
    </source>
</evidence>
<dbReference type="GO" id="GO:0048254">
    <property type="term" value="P:snoRNA localization"/>
    <property type="evidence" value="ECO:0007669"/>
    <property type="project" value="TreeGrafter"/>
</dbReference>
<dbReference type="InterPro" id="IPR051639">
    <property type="entry name" value="BCD1"/>
</dbReference>
<feature type="region of interest" description="Disordered" evidence="14">
    <location>
        <begin position="497"/>
        <end position="516"/>
    </location>
</feature>
<evidence type="ECO:0000256" key="8">
    <source>
        <dbReference type="ARBA" id="ARBA00049598"/>
    </source>
</evidence>
<accession>A0A4C1ZC31</accession>
<dbReference type="OrthoDB" id="272357at2759"/>
<feature type="transmembrane region" description="Helical" evidence="15">
    <location>
        <begin position="79"/>
        <end position="101"/>
    </location>
</feature>
<keyword evidence="7" id="KW-0832">Ubl conjugation</keyword>
<feature type="domain" description="HIT-type" evidence="16">
    <location>
        <begin position="177"/>
        <end position="211"/>
    </location>
</feature>
<gene>
    <name evidence="17" type="ORF">EVAR_32339_1</name>
</gene>
<dbReference type="GO" id="GO:0000463">
    <property type="term" value="P:maturation of LSU-rRNA from tricistronic rRNA transcript (SSU-rRNA, 5.8S rRNA, LSU-rRNA)"/>
    <property type="evidence" value="ECO:0007669"/>
    <property type="project" value="TreeGrafter"/>
</dbReference>
<comment type="caution">
    <text evidence="17">The sequence shown here is derived from an EMBL/GenBank/DDBJ whole genome shotgun (WGS) entry which is preliminary data.</text>
</comment>